<dbReference type="PANTHER" id="PTHR33083">
    <property type="entry name" value="EXPRESSED PROTEIN"/>
    <property type="match status" value="1"/>
</dbReference>
<comment type="caution">
    <text evidence="3">The sequence shown here is derived from an EMBL/GenBank/DDBJ whole genome shotgun (WGS) entry which is preliminary data.</text>
</comment>
<dbReference type="InterPro" id="IPR007608">
    <property type="entry name" value="Senescence_reg_S40"/>
</dbReference>
<dbReference type="Pfam" id="PF04520">
    <property type="entry name" value="Senescence_reg"/>
    <property type="match status" value="1"/>
</dbReference>
<proteinExistence type="inferred from homology"/>
<feature type="compositionally biased region" description="Low complexity" evidence="2">
    <location>
        <begin position="19"/>
        <end position="35"/>
    </location>
</feature>
<dbReference type="PANTHER" id="PTHR33083:SF50">
    <property type="entry name" value="PROTEIN S40-7"/>
    <property type="match status" value="1"/>
</dbReference>
<dbReference type="AlphaFoldDB" id="A0AAW1LL05"/>
<feature type="compositionally biased region" description="Basic residues" evidence="2">
    <location>
        <begin position="1"/>
        <end position="13"/>
    </location>
</feature>
<protein>
    <recommendedName>
        <fullName evidence="5">Senescence regulator</fullName>
    </recommendedName>
</protein>
<evidence type="ECO:0000313" key="4">
    <source>
        <dbReference type="Proteomes" id="UP001443914"/>
    </source>
</evidence>
<sequence>MDPLRHHNHHRRRPSSDRFLTTFSPPSSSSTPLTTTTTAAAIDDFSEDDILFTATTATTNHLPPPSSAFPKPPPLRPQRSFKLEPSGILAALPDPTSSPPSRTISIIPQINSPATSDHHRSNHRQAPFSMPAKYHQSAPMHVPTMPAFRGGRQRRRQGSAFGFESIDDAEADVAGGDDDEDEMLPPHEMVARRLAETPVLSSSVLEGAGRTLKGRDLRQVRNAVFRHTGFID</sequence>
<comment type="similarity">
    <text evidence="1">Belongs to the senescence regulator S40 family.</text>
</comment>
<feature type="region of interest" description="Disordered" evidence="2">
    <location>
        <begin position="1"/>
        <end position="35"/>
    </location>
</feature>
<evidence type="ECO:0008006" key="5">
    <source>
        <dbReference type="Google" id="ProtNLM"/>
    </source>
</evidence>
<feature type="region of interest" description="Disordered" evidence="2">
    <location>
        <begin position="146"/>
        <end position="179"/>
    </location>
</feature>
<keyword evidence="4" id="KW-1185">Reference proteome</keyword>
<evidence type="ECO:0000313" key="3">
    <source>
        <dbReference type="EMBL" id="KAK9734557.1"/>
    </source>
</evidence>
<accession>A0AAW1LL05</accession>
<dbReference type="Proteomes" id="UP001443914">
    <property type="component" value="Unassembled WGS sequence"/>
</dbReference>
<dbReference type="GO" id="GO:0010150">
    <property type="term" value="P:leaf senescence"/>
    <property type="evidence" value="ECO:0007669"/>
    <property type="project" value="UniProtKB-ARBA"/>
</dbReference>
<gene>
    <name evidence="3" type="ORF">RND81_04G148100</name>
</gene>
<name>A0AAW1LL05_SAPOF</name>
<dbReference type="EMBL" id="JBDFQZ010000004">
    <property type="protein sequence ID" value="KAK9734557.1"/>
    <property type="molecule type" value="Genomic_DNA"/>
</dbReference>
<evidence type="ECO:0000256" key="2">
    <source>
        <dbReference type="SAM" id="MobiDB-lite"/>
    </source>
</evidence>
<feature type="compositionally biased region" description="Acidic residues" evidence="2">
    <location>
        <begin position="165"/>
        <end position="179"/>
    </location>
</feature>
<evidence type="ECO:0000256" key="1">
    <source>
        <dbReference type="ARBA" id="ARBA00034773"/>
    </source>
</evidence>
<reference evidence="3" key="1">
    <citation type="submission" date="2024-03" db="EMBL/GenBank/DDBJ databases">
        <title>WGS assembly of Saponaria officinalis var. Norfolk2.</title>
        <authorList>
            <person name="Jenkins J."/>
            <person name="Shu S."/>
            <person name="Grimwood J."/>
            <person name="Barry K."/>
            <person name="Goodstein D."/>
            <person name="Schmutz J."/>
            <person name="Leebens-Mack J."/>
            <person name="Osbourn A."/>
        </authorList>
    </citation>
    <scope>NUCLEOTIDE SEQUENCE [LARGE SCALE GENOMIC DNA]</scope>
    <source>
        <strain evidence="3">JIC</strain>
    </source>
</reference>
<organism evidence="3 4">
    <name type="scientific">Saponaria officinalis</name>
    <name type="common">Common soapwort</name>
    <name type="synonym">Lychnis saponaria</name>
    <dbReference type="NCBI Taxonomy" id="3572"/>
    <lineage>
        <taxon>Eukaryota</taxon>
        <taxon>Viridiplantae</taxon>
        <taxon>Streptophyta</taxon>
        <taxon>Embryophyta</taxon>
        <taxon>Tracheophyta</taxon>
        <taxon>Spermatophyta</taxon>
        <taxon>Magnoliopsida</taxon>
        <taxon>eudicotyledons</taxon>
        <taxon>Gunneridae</taxon>
        <taxon>Pentapetalae</taxon>
        <taxon>Caryophyllales</taxon>
        <taxon>Caryophyllaceae</taxon>
        <taxon>Caryophylleae</taxon>
        <taxon>Saponaria</taxon>
    </lineage>
</organism>